<evidence type="ECO:0000256" key="1">
    <source>
        <dbReference type="ARBA" id="ARBA00001947"/>
    </source>
</evidence>
<keyword evidence="10" id="KW-0325">Glycoprotein</keyword>
<keyword evidence="8" id="KW-0862">Zinc</keyword>
<dbReference type="PANTHER" id="PTHR32440">
    <property type="entry name" value="PHOSPHATASE DCR2-RELATED-RELATED"/>
    <property type="match status" value="1"/>
</dbReference>
<sequence>MCSCCRRPCHILLPLLLPLLPLLFLYPSAAPRVKRPAPLPLRFRYDGTFKILQVADMHFGNGLITRCRDVELSEAAWCSDLNTTRFLKRMIQAEDPDLVVFTGDNIFGSSATDAAESLFQAFRPVMESRTPWAAILGNHDQESTMTRGELMSFISLMDYSISQVNPSTVEPTKIDGFGNYDVTVKGAFGSELSNTSIFSLYFLDSGDREMVNGFKTYGYIKESQLAWLRRTSQELQANFQAPALAFFHIAIPEVRDLWFKEFIGHYQEGVACSSVNSGVLKSLVSMGDVKAVFLGHDHLNDFCGEIDGIWFCYGGGFGYHGYGRAHWPRRARVISASLRRGKRNWLGIEAIRTWKRLDDGKLSKIDDQVLWRDDEVEGLD</sequence>
<protein>
    <recommendedName>
        <fullName evidence="12">Calcineurin-like phosphoesterase domain-containing protein</fullName>
    </recommendedName>
</protein>
<comment type="subcellular location">
    <subcellularLocation>
        <location evidence="2">Secreted</location>
    </subcellularLocation>
</comment>
<dbReference type="InterPro" id="IPR029052">
    <property type="entry name" value="Metallo-depent_PP-like"/>
</dbReference>
<dbReference type="AlphaFoldDB" id="A0A5P1FR23"/>
<keyword evidence="14" id="KW-1185">Reference proteome</keyword>
<evidence type="ECO:0000256" key="6">
    <source>
        <dbReference type="ARBA" id="ARBA00022723"/>
    </source>
</evidence>
<comment type="similarity">
    <text evidence="3">Belongs to the metallophosphoesterase superfamily. Purple acid phosphatase family.</text>
</comment>
<dbReference type="InterPro" id="IPR004843">
    <property type="entry name" value="Calcineurin-like_PHP"/>
</dbReference>
<dbReference type="FunFam" id="3.60.21.10:FF:000038">
    <property type="entry name" value="Probable inactive purple acid phosphatase 29"/>
    <property type="match status" value="1"/>
</dbReference>
<organism evidence="13 14">
    <name type="scientific">Asparagus officinalis</name>
    <name type="common">Garden asparagus</name>
    <dbReference type="NCBI Taxonomy" id="4686"/>
    <lineage>
        <taxon>Eukaryota</taxon>
        <taxon>Viridiplantae</taxon>
        <taxon>Streptophyta</taxon>
        <taxon>Embryophyta</taxon>
        <taxon>Tracheophyta</taxon>
        <taxon>Spermatophyta</taxon>
        <taxon>Magnoliopsida</taxon>
        <taxon>Liliopsida</taxon>
        <taxon>Asparagales</taxon>
        <taxon>Asparagaceae</taxon>
        <taxon>Asparagoideae</taxon>
        <taxon>Asparagus</taxon>
    </lineage>
</organism>
<keyword evidence="9" id="KW-0408">Iron</keyword>
<evidence type="ECO:0000256" key="9">
    <source>
        <dbReference type="ARBA" id="ARBA00023004"/>
    </source>
</evidence>
<dbReference type="Proteomes" id="UP000243459">
    <property type="component" value="Chromosome 1"/>
</dbReference>
<feature type="chain" id="PRO_5024377989" description="Calcineurin-like phosphoesterase domain-containing protein" evidence="11">
    <location>
        <begin position="31"/>
        <end position="380"/>
    </location>
</feature>
<dbReference type="GO" id="GO:0005576">
    <property type="term" value="C:extracellular region"/>
    <property type="evidence" value="ECO:0007669"/>
    <property type="project" value="UniProtKB-SubCell"/>
</dbReference>
<evidence type="ECO:0000313" key="14">
    <source>
        <dbReference type="Proteomes" id="UP000243459"/>
    </source>
</evidence>
<dbReference type="Gene3D" id="3.60.21.10">
    <property type="match status" value="1"/>
</dbReference>
<comment type="subunit">
    <text evidence="4">Homodimer.</text>
</comment>
<dbReference type="GO" id="GO:0046872">
    <property type="term" value="F:metal ion binding"/>
    <property type="evidence" value="ECO:0007669"/>
    <property type="project" value="UniProtKB-KW"/>
</dbReference>
<dbReference type="PIRSF" id="PIRSF030250">
    <property type="entry name" value="Ptase_At2g46880"/>
    <property type="match status" value="1"/>
</dbReference>
<evidence type="ECO:0000256" key="11">
    <source>
        <dbReference type="SAM" id="SignalP"/>
    </source>
</evidence>
<keyword evidence="6" id="KW-0479">Metal-binding</keyword>
<dbReference type="SUPFAM" id="SSF56300">
    <property type="entry name" value="Metallo-dependent phosphatases"/>
    <property type="match status" value="1"/>
</dbReference>
<dbReference type="GO" id="GO:0016788">
    <property type="term" value="F:hydrolase activity, acting on ester bonds"/>
    <property type="evidence" value="ECO:0007669"/>
    <property type="project" value="TreeGrafter"/>
</dbReference>
<dbReference type="OMA" id="KGIWFCY"/>
<evidence type="ECO:0000256" key="8">
    <source>
        <dbReference type="ARBA" id="ARBA00022833"/>
    </source>
</evidence>
<evidence type="ECO:0000256" key="2">
    <source>
        <dbReference type="ARBA" id="ARBA00004613"/>
    </source>
</evidence>
<evidence type="ECO:0000313" key="13">
    <source>
        <dbReference type="EMBL" id="ONK79439.1"/>
    </source>
</evidence>
<dbReference type="EMBL" id="CM007381">
    <property type="protein sequence ID" value="ONK79439.1"/>
    <property type="molecule type" value="Genomic_DNA"/>
</dbReference>
<name>A0A5P1FR23_ASPOF</name>
<feature type="signal peptide" evidence="11">
    <location>
        <begin position="1"/>
        <end position="30"/>
    </location>
</feature>
<evidence type="ECO:0000256" key="3">
    <source>
        <dbReference type="ARBA" id="ARBA00008723"/>
    </source>
</evidence>
<dbReference type="GO" id="GO:0005737">
    <property type="term" value="C:cytoplasm"/>
    <property type="evidence" value="ECO:0007669"/>
    <property type="project" value="TreeGrafter"/>
</dbReference>
<accession>A0A5P1FR23</accession>
<evidence type="ECO:0000256" key="7">
    <source>
        <dbReference type="ARBA" id="ARBA00022729"/>
    </source>
</evidence>
<dbReference type="Pfam" id="PF00149">
    <property type="entry name" value="Metallophos"/>
    <property type="match status" value="1"/>
</dbReference>
<comment type="cofactor">
    <cofactor evidence="1">
        <name>Zn(2+)</name>
        <dbReference type="ChEBI" id="CHEBI:29105"/>
    </cofactor>
</comment>
<dbReference type="OrthoDB" id="783096at2759"/>
<feature type="domain" description="Calcineurin-like phosphoesterase" evidence="12">
    <location>
        <begin position="49"/>
        <end position="298"/>
    </location>
</feature>
<evidence type="ECO:0000259" key="12">
    <source>
        <dbReference type="Pfam" id="PF00149"/>
    </source>
</evidence>
<reference evidence="14" key="1">
    <citation type="journal article" date="2017" name="Nat. Commun.">
        <title>The asparagus genome sheds light on the origin and evolution of a young Y chromosome.</title>
        <authorList>
            <person name="Harkess A."/>
            <person name="Zhou J."/>
            <person name="Xu C."/>
            <person name="Bowers J.E."/>
            <person name="Van der Hulst R."/>
            <person name="Ayyampalayam S."/>
            <person name="Mercati F."/>
            <person name="Riccardi P."/>
            <person name="McKain M.R."/>
            <person name="Kakrana A."/>
            <person name="Tang H."/>
            <person name="Ray J."/>
            <person name="Groenendijk J."/>
            <person name="Arikit S."/>
            <person name="Mathioni S.M."/>
            <person name="Nakano M."/>
            <person name="Shan H."/>
            <person name="Telgmann-Rauber A."/>
            <person name="Kanno A."/>
            <person name="Yue Z."/>
            <person name="Chen H."/>
            <person name="Li W."/>
            <person name="Chen Y."/>
            <person name="Xu X."/>
            <person name="Zhang Y."/>
            <person name="Luo S."/>
            <person name="Chen H."/>
            <person name="Gao J."/>
            <person name="Mao Z."/>
            <person name="Pires J.C."/>
            <person name="Luo M."/>
            <person name="Kudrna D."/>
            <person name="Wing R.A."/>
            <person name="Meyers B.C."/>
            <person name="Yi K."/>
            <person name="Kong H."/>
            <person name="Lavrijsen P."/>
            <person name="Sunseri F."/>
            <person name="Falavigna A."/>
            <person name="Ye Y."/>
            <person name="Leebens-Mack J.H."/>
            <person name="Chen G."/>
        </authorList>
    </citation>
    <scope>NUCLEOTIDE SEQUENCE [LARGE SCALE GENOMIC DNA]</scope>
    <source>
        <strain evidence="14">cv. DH0086</strain>
    </source>
</reference>
<evidence type="ECO:0000256" key="4">
    <source>
        <dbReference type="ARBA" id="ARBA00011738"/>
    </source>
</evidence>
<proteinExistence type="inferred from homology"/>
<evidence type="ECO:0000256" key="10">
    <source>
        <dbReference type="ARBA" id="ARBA00023180"/>
    </source>
</evidence>
<keyword evidence="7 11" id="KW-0732">Signal</keyword>
<dbReference type="InterPro" id="IPR011230">
    <property type="entry name" value="PAP14/16/28/29"/>
</dbReference>
<dbReference type="Gramene" id="ONK79439">
    <property type="protein sequence ID" value="ONK79439"/>
    <property type="gene ID" value="A4U43_C01F6380"/>
</dbReference>
<evidence type="ECO:0000256" key="5">
    <source>
        <dbReference type="ARBA" id="ARBA00022525"/>
    </source>
</evidence>
<keyword evidence="5" id="KW-0964">Secreted</keyword>
<dbReference type="CDD" id="cd07383">
    <property type="entry name" value="MPP_Dcr2"/>
    <property type="match status" value="1"/>
</dbReference>
<dbReference type="PANTHER" id="PTHR32440:SF2">
    <property type="entry name" value="INACTIVE PURPLE ACID PHOSPHATASE 28-RELATED"/>
    <property type="match status" value="1"/>
</dbReference>
<gene>
    <name evidence="13" type="ORF">A4U43_C01F6380</name>
</gene>